<dbReference type="PANTHER" id="PTHR11461:SF211">
    <property type="entry name" value="GH10112P-RELATED"/>
    <property type="match status" value="1"/>
</dbReference>
<dbReference type="InterPro" id="IPR042178">
    <property type="entry name" value="Serpin_sf_1"/>
</dbReference>
<evidence type="ECO:0000313" key="5">
    <source>
        <dbReference type="Ensembl" id="ENSCSAVP00000011466.1"/>
    </source>
</evidence>
<dbReference type="Gene3D" id="2.30.39.10">
    <property type="entry name" value="Alpha-1-antitrypsin, domain 1"/>
    <property type="match status" value="1"/>
</dbReference>
<dbReference type="SMART" id="SM00093">
    <property type="entry name" value="SERPIN"/>
    <property type="match status" value="1"/>
</dbReference>
<keyword evidence="3" id="KW-0732">Signal</keyword>
<keyword evidence="6" id="KW-1185">Reference proteome</keyword>
<dbReference type="InterPro" id="IPR036186">
    <property type="entry name" value="Serpin_sf"/>
</dbReference>
<dbReference type="eggNOG" id="KOG2392">
    <property type="taxonomic scope" value="Eukaryota"/>
</dbReference>
<dbReference type="FunCoup" id="H2Z1K4">
    <property type="interactions" value="6"/>
</dbReference>
<dbReference type="AlphaFoldDB" id="H2Z1K4"/>
<dbReference type="GO" id="GO:0004867">
    <property type="term" value="F:serine-type endopeptidase inhibitor activity"/>
    <property type="evidence" value="ECO:0007669"/>
    <property type="project" value="InterPro"/>
</dbReference>
<dbReference type="InterPro" id="IPR023796">
    <property type="entry name" value="Serpin_dom"/>
</dbReference>
<accession>H2Z1K4</accession>
<feature type="domain" description="Serpin" evidence="4">
    <location>
        <begin position="40"/>
        <end position="399"/>
    </location>
</feature>
<evidence type="ECO:0000256" key="3">
    <source>
        <dbReference type="SAM" id="SignalP"/>
    </source>
</evidence>
<reference evidence="5" key="3">
    <citation type="submission" date="2025-09" db="UniProtKB">
        <authorList>
            <consortium name="Ensembl"/>
        </authorList>
    </citation>
    <scope>IDENTIFICATION</scope>
</reference>
<dbReference type="InParanoid" id="H2Z1K4"/>
<dbReference type="PANTHER" id="PTHR11461">
    <property type="entry name" value="SERINE PROTEASE INHIBITOR, SERPIN"/>
    <property type="match status" value="1"/>
</dbReference>
<reference evidence="5" key="2">
    <citation type="submission" date="2025-08" db="UniProtKB">
        <authorList>
            <consortium name="Ensembl"/>
        </authorList>
    </citation>
    <scope>IDENTIFICATION</scope>
</reference>
<dbReference type="STRING" id="51511.ENSCSAVP00000011466"/>
<dbReference type="Pfam" id="PF00079">
    <property type="entry name" value="Serpin"/>
    <property type="match status" value="1"/>
</dbReference>
<dbReference type="CDD" id="cd00172">
    <property type="entry name" value="serpin"/>
    <property type="match status" value="1"/>
</dbReference>
<name>H2Z1K4_CIOSA</name>
<dbReference type="HOGENOM" id="CLU_023330_0_2_1"/>
<feature type="chain" id="PRO_5003578989" description="Serpin domain-containing protein" evidence="3">
    <location>
        <begin position="20"/>
        <end position="409"/>
    </location>
</feature>
<proteinExistence type="inferred from homology"/>
<comment type="similarity">
    <text evidence="1 2">Belongs to the serpin family.</text>
</comment>
<dbReference type="Ensembl" id="ENSCSAVT00000011599.1">
    <property type="protein sequence ID" value="ENSCSAVP00000011466.1"/>
    <property type="gene ID" value="ENSCSAVG00000006721.1"/>
</dbReference>
<organism evidence="5 6">
    <name type="scientific">Ciona savignyi</name>
    <name type="common">Pacific transparent sea squirt</name>
    <dbReference type="NCBI Taxonomy" id="51511"/>
    <lineage>
        <taxon>Eukaryota</taxon>
        <taxon>Metazoa</taxon>
        <taxon>Chordata</taxon>
        <taxon>Tunicata</taxon>
        <taxon>Ascidiacea</taxon>
        <taxon>Phlebobranchia</taxon>
        <taxon>Cionidae</taxon>
        <taxon>Ciona</taxon>
    </lineage>
</organism>
<reference evidence="6" key="1">
    <citation type="submission" date="2003-08" db="EMBL/GenBank/DDBJ databases">
        <authorList>
            <person name="Birren B."/>
            <person name="Nusbaum C."/>
            <person name="Abebe A."/>
            <person name="Abouelleil A."/>
            <person name="Adekoya E."/>
            <person name="Ait-zahra M."/>
            <person name="Allen N."/>
            <person name="Allen T."/>
            <person name="An P."/>
            <person name="Anderson M."/>
            <person name="Anderson S."/>
            <person name="Arachchi H."/>
            <person name="Armbruster J."/>
            <person name="Bachantsang P."/>
            <person name="Baldwin J."/>
            <person name="Barry A."/>
            <person name="Bayul T."/>
            <person name="Blitshsteyn B."/>
            <person name="Bloom T."/>
            <person name="Blye J."/>
            <person name="Boguslavskiy L."/>
            <person name="Borowsky M."/>
            <person name="Boukhgalter B."/>
            <person name="Brunache A."/>
            <person name="Butler J."/>
            <person name="Calixte N."/>
            <person name="Calvo S."/>
            <person name="Camarata J."/>
            <person name="Campo K."/>
            <person name="Chang J."/>
            <person name="Cheshatsang Y."/>
            <person name="Citroen M."/>
            <person name="Collymore A."/>
            <person name="Considine T."/>
            <person name="Cook A."/>
            <person name="Cooke P."/>
            <person name="Corum B."/>
            <person name="Cuomo C."/>
            <person name="David R."/>
            <person name="Dawoe T."/>
            <person name="Degray S."/>
            <person name="Dodge S."/>
            <person name="Dooley K."/>
            <person name="Dorje P."/>
            <person name="Dorjee K."/>
            <person name="Dorris L."/>
            <person name="Duffey N."/>
            <person name="Dupes A."/>
            <person name="Elkins T."/>
            <person name="Engels R."/>
            <person name="Erickson J."/>
            <person name="Farina A."/>
            <person name="Faro S."/>
            <person name="Ferreira P."/>
            <person name="Fischer H."/>
            <person name="Fitzgerald M."/>
            <person name="Foley K."/>
            <person name="Gage D."/>
            <person name="Galagan J."/>
            <person name="Gearin G."/>
            <person name="Gnerre S."/>
            <person name="Gnirke A."/>
            <person name="Goyette A."/>
            <person name="Graham J."/>
            <person name="Grandbois E."/>
            <person name="Gyaltsen K."/>
            <person name="Hafez N."/>
            <person name="Hagopian D."/>
            <person name="Hagos B."/>
            <person name="Hall J."/>
            <person name="Hatcher B."/>
            <person name="Heller A."/>
            <person name="Higgins H."/>
            <person name="Honan T."/>
            <person name="Horn A."/>
            <person name="Houde N."/>
            <person name="Hughes L."/>
            <person name="Hulme W."/>
            <person name="Husby E."/>
            <person name="Iliev I."/>
            <person name="Jaffe D."/>
            <person name="Jones C."/>
            <person name="Kamal M."/>
            <person name="Kamat A."/>
            <person name="Kamvysselis M."/>
            <person name="Karlsson E."/>
            <person name="Kells C."/>
            <person name="Kieu A."/>
            <person name="Kisner P."/>
            <person name="Kodira C."/>
            <person name="Kulbokas E."/>
            <person name="Labutti K."/>
            <person name="Lama D."/>
            <person name="Landers T."/>
            <person name="Leger J."/>
            <person name="Levine S."/>
            <person name="Lewis D."/>
            <person name="Lewis T."/>
            <person name="Lindblad-toh K."/>
            <person name="Liu X."/>
            <person name="Lokyitsang T."/>
            <person name="Lokyitsang Y."/>
            <person name="Lucien O."/>
            <person name="Lui A."/>
            <person name="Ma L.J."/>
            <person name="Mabbitt R."/>
            <person name="Macdonald J."/>
            <person name="Maclean C."/>
            <person name="Major J."/>
            <person name="Manning J."/>
            <person name="Marabella R."/>
            <person name="Maru K."/>
            <person name="Matthews C."/>
            <person name="Mauceli E."/>
            <person name="Mccarthy M."/>
            <person name="Mcdonough S."/>
            <person name="Mcghee T."/>
            <person name="Meldrim J."/>
            <person name="Meneus L."/>
            <person name="Mesirov J."/>
            <person name="Mihalev A."/>
            <person name="Mihova T."/>
            <person name="Mikkelsen T."/>
            <person name="Mlenga V."/>
            <person name="Moru K."/>
            <person name="Mozes J."/>
            <person name="Mulrain L."/>
            <person name="Munson G."/>
            <person name="Naylor J."/>
            <person name="Newes C."/>
            <person name="Nguyen C."/>
            <person name="Nguyen N."/>
            <person name="Nguyen T."/>
            <person name="Nicol R."/>
            <person name="Nielsen C."/>
            <person name="Nizzari M."/>
            <person name="Norbu C."/>
            <person name="Norbu N."/>
            <person name="O'donnell P."/>
            <person name="Okoawo O."/>
            <person name="O'leary S."/>
            <person name="Omotosho B."/>
            <person name="O'neill K."/>
            <person name="Osman S."/>
            <person name="Parker S."/>
            <person name="Perrin D."/>
            <person name="Phunkhang P."/>
            <person name="Piqani B."/>
            <person name="Purcell S."/>
            <person name="Rachupka T."/>
            <person name="Ramasamy U."/>
            <person name="Rameau R."/>
            <person name="Ray V."/>
            <person name="Raymond C."/>
            <person name="Retta R."/>
            <person name="Richardson S."/>
            <person name="Rise C."/>
            <person name="Rodriguez J."/>
            <person name="Rogers J."/>
            <person name="Rogov P."/>
            <person name="Rutman M."/>
            <person name="Schupbach R."/>
            <person name="Seaman C."/>
            <person name="Settipalli S."/>
            <person name="Sharpe T."/>
            <person name="Sheridan J."/>
            <person name="Sherpa N."/>
            <person name="Shi J."/>
            <person name="Smirnov S."/>
            <person name="Smith C."/>
            <person name="Sougnez C."/>
            <person name="Spencer B."/>
            <person name="Stalker J."/>
            <person name="Stange-thomann N."/>
            <person name="Stavropoulos S."/>
            <person name="Stetson K."/>
            <person name="Stone C."/>
            <person name="Stone S."/>
            <person name="Stubbs M."/>
            <person name="Talamas J."/>
            <person name="Tchuinga P."/>
            <person name="Tenzing P."/>
            <person name="Tesfaye S."/>
            <person name="Theodore J."/>
            <person name="Thoulutsang Y."/>
            <person name="Topham K."/>
            <person name="Towey S."/>
            <person name="Tsamla T."/>
            <person name="Tsomo N."/>
            <person name="Vallee D."/>
            <person name="Vassiliev H."/>
            <person name="Venkataraman V."/>
            <person name="Vinson J."/>
            <person name="Vo A."/>
            <person name="Wade C."/>
            <person name="Wang S."/>
            <person name="Wangchuk T."/>
            <person name="Wangdi T."/>
            <person name="Whittaker C."/>
            <person name="Wilkinson J."/>
            <person name="Wu Y."/>
            <person name="Wyman D."/>
            <person name="Yadav S."/>
            <person name="Yang S."/>
            <person name="Yang X."/>
            <person name="Yeager S."/>
            <person name="Yee E."/>
            <person name="Young G."/>
            <person name="Zainoun J."/>
            <person name="Zembeck L."/>
            <person name="Zimmer A."/>
            <person name="Zody M."/>
            <person name="Lander E."/>
        </authorList>
    </citation>
    <scope>NUCLEOTIDE SEQUENCE [LARGE SCALE GENOMIC DNA]</scope>
</reference>
<dbReference type="GO" id="GO:0005615">
    <property type="term" value="C:extracellular space"/>
    <property type="evidence" value="ECO:0007669"/>
    <property type="project" value="InterPro"/>
</dbReference>
<dbReference type="SUPFAM" id="SSF56574">
    <property type="entry name" value="Serpins"/>
    <property type="match status" value="1"/>
</dbReference>
<dbReference type="InterPro" id="IPR000215">
    <property type="entry name" value="Serpin_fam"/>
</dbReference>
<evidence type="ECO:0000259" key="4">
    <source>
        <dbReference type="SMART" id="SM00093"/>
    </source>
</evidence>
<evidence type="ECO:0000256" key="1">
    <source>
        <dbReference type="ARBA" id="ARBA00009500"/>
    </source>
</evidence>
<dbReference type="GeneTree" id="ENSGT00940000163730"/>
<dbReference type="Gene3D" id="3.30.497.10">
    <property type="entry name" value="Antithrombin, subunit I, domain 2"/>
    <property type="match status" value="1"/>
</dbReference>
<dbReference type="OMA" id="ETPFMFQ"/>
<dbReference type="InterPro" id="IPR042185">
    <property type="entry name" value="Serpin_sf_2"/>
</dbReference>
<feature type="signal peptide" evidence="3">
    <location>
        <begin position="1"/>
        <end position="19"/>
    </location>
</feature>
<evidence type="ECO:0000256" key="2">
    <source>
        <dbReference type="RuleBase" id="RU000411"/>
    </source>
</evidence>
<sequence>MESYICLVLVSVLIVGGKANTLQTTEHVAKLSEANIEFSLNLYKQLIVESNMKNVMFSPVSISAALAMTNLGAKGKTAEQISDAFFFNKIEDGRFHSAFGELHGLMFDKASGNVTVKSSNRVFANKQRKILEDYKNALTVYGAKVESMDFTSASDAVSHINKWASDATEGKISSMLADDAINGNTALIVANAVYFRGNWHSKFIESQTDRRAFYVSHYKVVETPFMFQRGQFKYAYIHDLTLQIVEMDYAGKDYSMVLLMPENFDLAKVEEQLNHANLTKWLAKLKYKSVDLTVPKFSLEETIHLHEVLPKMGVTDVFDRKLCDLSGISKSSDLSVDQIIHKTVLEVFENGGDVLAERAEANRTPGNDRTLFYADHPFLVIVRGRAKNAFHLFGAYKRPEGRIRSHDEL</sequence>
<dbReference type="Proteomes" id="UP000007875">
    <property type="component" value="Unassembled WGS sequence"/>
</dbReference>
<protein>
    <recommendedName>
        <fullName evidence="4">Serpin domain-containing protein</fullName>
    </recommendedName>
</protein>
<evidence type="ECO:0000313" key="6">
    <source>
        <dbReference type="Proteomes" id="UP000007875"/>
    </source>
</evidence>